<feature type="domain" description="AB hydrolase-1" evidence="1">
    <location>
        <begin position="24"/>
        <end position="257"/>
    </location>
</feature>
<evidence type="ECO:0000313" key="2">
    <source>
        <dbReference type="EMBL" id="SVA81589.1"/>
    </source>
</evidence>
<dbReference type="Gene3D" id="3.40.50.1820">
    <property type="entry name" value="alpha/beta hydrolase"/>
    <property type="match status" value="1"/>
</dbReference>
<dbReference type="Pfam" id="PF00561">
    <property type="entry name" value="Abhydrolase_1"/>
    <property type="match status" value="1"/>
</dbReference>
<gene>
    <name evidence="2" type="ORF">METZ01_LOCUS134443</name>
</gene>
<proteinExistence type="predicted"/>
<evidence type="ECO:0000259" key="1">
    <source>
        <dbReference type="Pfam" id="PF00561"/>
    </source>
</evidence>
<dbReference type="EMBL" id="UINC01019283">
    <property type="protein sequence ID" value="SVA81589.1"/>
    <property type="molecule type" value="Genomic_DNA"/>
</dbReference>
<dbReference type="GO" id="GO:0016020">
    <property type="term" value="C:membrane"/>
    <property type="evidence" value="ECO:0007669"/>
    <property type="project" value="TreeGrafter"/>
</dbReference>
<dbReference type="PANTHER" id="PTHR43798">
    <property type="entry name" value="MONOACYLGLYCEROL LIPASE"/>
    <property type="match status" value="1"/>
</dbReference>
<dbReference type="InterPro" id="IPR050266">
    <property type="entry name" value="AB_hydrolase_sf"/>
</dbReference>
<dbReference type="InterPro" id="IPR000073">
    <property type="entry name" value="AB_hydrolase_1"/>
</dbReference>
<organism evidence="2">
    <name type="scientific">marine metagenome</name>
    <dbReference type="NCBI Taxonomy" id="408172"/>
    <lineage>
        <taxon>unclassified sequences</taxon>
        <taxon>metagenomes</taxon>
        <taxon>ecological metagenomes</taxon>
    </lineage>
</organism>
<dbReference type="SUPFAM" id="SSF53474">
    <property type="entry name" value="alpha/beta-Hydrolases"/>
    <property type="match status" value="1"/>
</dbReference>
<protein>
    <recommendedName>
        <fullName evidence="1">AB hydrolase-1 domain-containing protein</fullName>
    </recommendedName>
</protein>
<dbReference type="InterPro" id="IPR029058">
    <property type="entry name" value="AB_hydrolase_fold"/>
</dbReference>
<dbReference type="PANTHER" id="PTHR43798:SF33">
    <property type="entry name" value="HYDROLASE, PUTATIVE (AFU_ORTHOLOGUE AFUA_2G14860)-RELATED"/>
    <property type="match status" value="1"/>
</dbReference>
<sequence length="271" mass="29830">MNEQSISVRHHEFDVDLLQGGTGKPVLFLHGISGLQWTPFLERLSGKHTVIAPRTPGFGESTGIELLDDVGDMVFFYLDLLDELNLHDLPLVGHSIGGMFAAELAAAQPDRFSHVILASSFGLWDTENPVTDLFAVSHTELARCLYADPENKEAVAVATAPEARMTEVDPDTEDGKATIKYLVERAKSMSTAAKYLWPIPNRGLRKRLHRVQQPGLVIWGESDGIIPSTYAQRFTAQMENATAHIVPNAAHMVIDEQPDHVADLIENLLSS</sequence>
<dbReference type="PRINTS" id="PR00111">
    <property type="entry name" value="ABHYDROLASE"/>
</dbReference>
<dbReference type="AlphaFoldDB" id="A0A381YX95"/>
<reference evidence="2" key="1">
    <citation type="submission" date="2018-05" db="EMBL/GenBank/DDBJ databases">
        <authorList>
            <person name="Lanie J.A."/>
            <person name="Ng W.-L."/>
            <person name="Kazmierczak K.M."/>
            <person name="Andrzejewski T.M."/>
            <person name="Davidsen T.M."/>
            <person name="Wayne K.J."/>
            <person name="Tettelin H."/>
            <person name="Glass J.I."/>
            <person name="Rusch D."/>
            <person name="Podicherti R."/>
            <person name="Tsui H.-C.T."/>
            <person name="Winkler M.E."/>
        </authorList>
    </citation>
    <scope>NUCLEOTIDE SEQUENCE</scope>
</reference>
<accession>A0A381YX95</accession>
<name>A0A381YX95_9ZZZZ</name>